<gene>
    <name evidence="1" type="ORF">K7432_016323</name>
</gene>
<dbReference type="Proteomes" id="UP001479436">
    <property type="component" value="Unassembled WGS sequence"/>
</dbReference>
<protein>
    <submittedName>
        <fullName evidence="1">Uncharacterized protein</fullName>
    </submittedName>
</protein>
<reference evidence="1 2" key="1">
    <citation type="submission" date="2023-04" db="EMBL/GenBank/DDBJ databases">
        <title>Genome of Basidiobolus ranarum AG-B5.</title>
        <authorList>
            <person name="Stajich J.E."/>
            <person name="Carter-House D."/>
            <person name="Gryganskyi A."/>
        </authorList>
    </citation>
    <scope>NUCLEOTIDE SEQUENCE [LARGE SCALE GENOMIC DNA]</scope>
    <source>
        <strain evidence="1 2">AG-B5</strain>
    </source>
</reference>
<comment type="caution">
    <text evidence="1">The sequence shown here is derived from an EMBL/GenBank/DDBJ whole genome shotgun (WGS) entry which is preliminary data.</text>
</comment>
<accession>A0ABR2VLS2</accession>
<evidence type="ECO:0000313" key="2">
    <source>
        <dbReference type="Proteomes" id="UP001479436"/>
    </source>
</evidence>
<name>A0ABR2VLS2_9FUNG</name>
<sequence length="87" mass="10310">MKNCFWVTELKNLLPFITMGSIPEAEEMYKDRPKEMVDNTVDNFMMERVDVQLNENQVVYISSRHLVLKEKDELETAYHWSFGYVGS</sequence>
<organism evidence="1 2">
    <name type="scientific">Basidiobolus ranarum</name>
    <dbReference type="NCBI Taxonomy" id="34480"/>
    <lineage>
        <taxon>Eukaryota</taxon>
        <taxon>Fungi</taxon>
        <taxon>Fungi incertae sedis</taxon>
        <taxon>Zoopagomycota</taxon>
        <taxon>Entomophthoromycotina</taxon>
        <taxon>Basidiobolomycetes</taxon>
        <taxon>Basidiobolales</taxon>
        <taxon>Basidiobolaceae</taxon>
        <taxon>Basidiobolus</taxon>
    </lineage>
</organism>
<proteinExistence type="predicted"/>
<evidence type="ECO:0000313" key="1">
    <source>
        <dbReference type="EMBL" id="KAK9679310.1"/>
    </source>
</evidence>
<dbReference type="EMBL" id="JASJQH010009502">
    <property type="protein sequence ID" value="KAK9679310.1"/>
    <property type="molecule type" value="Genomic_DNA"/>
</dbReference>
<keyword evidence="2" id="KW-1185">Reference proteome</keyword>